<protein>
    <recommendedName>
        <fullName evidence="4">Tetraspanin</fullName>
    </recommendedName>
</protein>
<evidence type="ECO:0000313" key="3">
    <source>
        <dbReference type="Proteomes" id="UP001651158"/>
    </source>
</evidence>
<sequence>MFACRFQDLSGMRENVIVAERDLCTKTCCARAIGDFSSVFSLLLGICTFVVSLMAIYTHGEVTRTFGVNLYYGMYVILFASLCTIWTAFLGICGMSTKSRFFVIVLAVGSILLIVILLIGLLLVLVFPHLIM</sequence>
<evidence type="ECO:0000256" key="1">
    <source>
        <dbReference type="SAM" id="Phobius"/>
    </source>
</evidence>
<gene>
    <name evidence="2" type="ORF">TcWFU_009706</name>
</gene>
<keyword evidence="1" id="KW-0812">Transmembrane</keyword>
<evidence type="ECO:0000313" key="2">
    <source>
        <dbReference type="EMBL" id="KAL5104546.1"/>
    </source>
</evidence>
<evidence type="ECO:0008006" key="4">
    <source>
        <dbReference type="Google" id="ProtNLM"/>
    </source>
</evidence>
<dbReference type="Proteomes" id="UP001651158">
    <property type="component" value="Unassembled WGS sequence"/>
</dbReference>
<keyword evidence="1" id="KW-0472">Membrane</keyword>
<accession>A0ABR4Q4N4</accession>
<keyword evidence="1" id="KW-1133">Transmembrane helix</keyword>
<feature type="transmembrane region" description="Helical" evidence="1">
    <location>
        <begin position="70"/>
        <end position="89"/>
    </location>
</feature>
<comment type="caution">
    <text evidence="2">The sequence shown here is derived from an EMBL/GenBank/DDBJ whole genome shotgun (WGS) entry which is preliminary data.</text>
</comment>
<dbReference type="EMBL" id="JAKROA010000012">
    <property type="protein sequence ID" value="KAL5104546.1"/>
    <property type="molecule type" value="Genomic_DNA"/>
</dbReference>
<feature type="transmembrane region" description="Helical" evidence="1">
    <location>
        <begin position="101"/>
        <end position="127"/>
    </location>
</feature>
<proteinExistence type="predicted"/>
<keyword evidence="3" id="KW-1185">Reference proteome</keyword>
<feature type="transmembrane region" description="Helical" evidence="1">
    <location>
        <begin position="39"/>
        <end position="58"/>
    </location>
</feature>
<organism evidence="2 3">
    <name type="scientific">Taenia crassiceps</name>
    <dbReference type="NCBI Taxonomy" id="6207"/>
    <lineage>
        <taxon>Eukaryota</taxon>
        <taxon>Metazoa</taxon>
        <taxon>Spiralia</taxon>
        <taxon>Lophotrochozoa</taxon>
        <taxon>Platyhelminthes</taxon>
        <taxon>Cestoda</taxon>
        <taxon>Eucestoda</taxon>
        <taxon>Cyclophyllidea</taxon>
        <taxon>Taeniidae</taxon>
        <taxon>Taenia</taxon>
    </lineage>
</organism>
<reference evidence="2 3" key="1">
    <citation type="journal article" date="2022" name="Front. Cell. Infect. Microbiol.">
        <title>The Genomes of Two Strains of Taenia crassiceps the Animal Model for the Study of Human Cysticercosis.</title>
        <authorList>
            <person name="Bobes R.J."/>
            <person name="Estrada K."/>
            <person name="Rios-Valencia D.G."/>
            <person name="Calderon-Gallegos A."/>
            <person name="de la Torre P."/>
            <person name="Carrero J.C."/>
            <person name="Sanchez-Flores A."/>
            <person name="Laclette J.P."/>
        </authorList>
    </citation>
    <scope>NUCLEOTIDE SEQUENCE [LARGE SCALE GENOMIC DNA]</scope>
    <source>
        <strain evidence="2">WFUcys</strain>
    </source>
</reference>
<name>A0ABR4Q4N4_9CEST</name>